<evidence type="ECO:0000256" key="6">
    <source>
        <dbReference type="ARBA" id="ARBA00022860"/>
    </source>
</evidence>
<keyword evidence="6" id="KW-0112">Calmodulin-binding</keyword>
<evidence type="ECO:0000256" key="2">
    <source>
        <dbReference type="ARBA" id="ARBA00022443"/>
    </source>
</evidence>
<dbReference type="InterPro" id="IPR036961">
    <property type="entry name" value="Kinesin_motor_dom_sf"/>
</dbReference>
<feature type="domain" description="TH1" evidence="18">
    <location>
        <begin position="683"/>
        <end position="872"/>
    </location>
</feature>
<dbReference type="InterPro" id="IPR027417">
    <property type="entry name" value="P-loop_NTPase"/>
</dbReference>
<dbReference type="Gene3D" id="1.20.5.4820">
    <property type="match status" value="1"/>
</dbReference>
<evidence type="ECO:0000259" key="16">
    <source>
        <dbReference type="PROSITE" id="PS50002"/>
    </source>
</evidence>
<feature type="binding site" evidence="14">
    <location>
        <begin position="107"/>
        <end position="114"/>
    </location>
    <ligand>
        <name>ATP</name>
        <dbReference type="ChEBI" id="CHEBI:30616"/>
    </ligand>
</feature>
<keyword evidence="7" id="KW-0040">ANK repeat</keyword>
<dbReference type="Ensembl" id="ENSACLT00000045463.1">
    <property type="protein sequence ID" value="ENSACLP00000065801.1"/>
    <property type="gene ID" value="ENSACLG00000011109.2"/>
</dbReference>
<evidence type="ECO:0000256" key="8">
    <source>
        <dbReference type="ARBA" id="ARBA00023123"/>
    </source>
</evidence>
<dbReference type="PRINTS" id="PR00193">
    <property type="entry name" value="MYOSINHEAVY"/>
</dbReference>
<keyword evidence="9 14" id="KW-0505">Motor protein</keyword>
<comment type="similarity">
    <text evidence="1 14">Belongs to the TRAFAC class myosin-kinesin ATPase superfamily. Myosin family.</text>
</comment>
<evidence type="ECO:0000256" key="3">
    <source>
        <dbReference type="ARBA" id="ARBA00022553"/>
    </source>
</evidence>
<keyword evidence="2 13" id="KW-0728">SH3 domain</keyword>
<evidence type="ECO:0000256" key="13">
    <source>
        <dbReference type="PROSITE-ProRule" id="PRU00192"/>
    </source>
</evidence>
<dbReference type="GO" id="GO:0016459">
    <property type="term" value="C:myosin complex"/>
    <property type="evidence" value="ECO:0007669"/>
    <property type="project" value="UniProtKB-KW"/>
</dbReference>
<evidence type="ECO:0000256" key="7">
    <source>
        <dbReference type="ARBA" id="ARBA00023043"/>
    </source>
</evidence>
<evidence type="ECO:0000256" key="9">
    <source>
        <dbReference type="ARBA" id="ARBA00023175"/>
    </source>
</evidence>
<dbReference type="InterPro" id="IPR010926">
    <property type="entry name" value="Myosin_TH1"/>
</dbReference>
<dbReference type="GO" id="GO:0005886">
    <property type="term" value="C:plasma membrane"/>
    <property type="evidence" value="ECO:0007669"/>
    <property type="project" value="TreeGrafter"/>
</dbReference>
<dbReference type="Proteomes" id="UP000265100">
    <property type="component" value="Chromosome 17"/>
</dbReference>
<evidence type="ECO:0000256" key="14">
    <source>
        <dbReference type="PROSITE-ProRule" id="PRU00782"/>
    </source>
</evidence>
<evidence type="ECO:0000256" key="4">
    <source>
        <dbReference type="ARBA" id="ARBA00022741"/>
    </source>
</evidence>
<sequence>MAKYHWQSQNVKQSGVDDMVLLSKITEDAIVDNLKKRYMDDYIFTYIGPVLISVNPFKQMPYFTDREIELYQGAAQYENPPHIYALTDNMYRNMMIDGENQCVIISGESGAGKTVAAKYIMGYISKVSGGGSKVQHVKEIILQSNPLLEAFGNAKTVRNNNSSRFGKYFEIQFSRGGEPDGGKISNFLLEKSRVVSQNENERNFHIYYQLIEGASAQQREALGIMTPDYYYYLNQSGTYKVDGTNDSKDFQETMEAMQVIGIPGDIQTQVLQIVAGILHLGNISFIEAGNYGQVESTDLLAFPAYLLGIDPNRLQDKLTSRKMDSKWGGKSESINVTLNQEQANYTRDALAKALYARLFDYLVESINKAIQKPYEEFSIGVLDIYGFEIFQRNGFEQFCINFVNEKLQQIFIELTLKAEQEEYVQEGIKWTPIEYFNNKIVCDLIENKLNPPGIMSVLDDVCATMHAKGEGADGTLLQKLQAAVGTHEHFNSWNSGFVIHHYAGKVSYDINGFCERNRDVLFPDLIELMQSSEFNFIRSLFPENLNTDKKGRPTTASSKIKKQANDLISQGTFADQRRYLFLGPGLDSYAILTAETWPCWRGPEQQGVLHLLRSVNMDNDQYQMGRTKVFVKNPESLFLLEEMRERKFDTFARIIQKAWRKFIARKKYEQMREEASDILYNSKERRKNSINRNFVGDYLGLEQRPELRQFLAKRERVDFADSVNKFDRRFKSIKRDLILTPKGIYLIGREKVKKGPEKGQIKEVLKRKMEFGGISSVSLSTRQDDFFILHEAQYDSLLESNFKTEFLSLLSKRYEEVTKRKLTISFGDRLEFRVKKEGWGGGGTRIVVFQKGPGDVAQLKPGGKTLSVTIGDGLPKSSSSLYRRTAALLLKHTLRSLSSAHQNGGAKFPRGPHNPQADITYSSPQKQGRPLQGGPPKLGSQRGPRPPAPNQYNQGNLDFLNVPDQGMSGKVWFRPPPAPKPQPRPQGPRCRALYQYVGQDTDEISFEANDVLDLVKEDPSGWWTGRIGGKEGLFPGNYVEKI</sequence>
<dbReference type="Gene3D" id="1.20.120.720">
    <property type="entry name" value="Myosin VI head, motor domain, U50 subdomain"/>
    <property type="match status" value="1"/>
</dbReference>
<accession>A0AAX7ULF2</accession>
<dbReference type="InterPro" id="IPR036028">
    <property type="entry name" value="SH3-like_dom_sf"/>
</dbReference>
<dbReference type="PROSITE" id="PS50002">
    <property type="entry name" value="SH3"/>
    <property type="match status" value="1"/>
</dbReference>
<dbReference type="GO" id="GO:0006897">
    <property type="term" value="P:endocytosis"/>
    <property type="evidence" value="ECO:0007669"/>
    <property type="project" value="TreeGrafter"/>
</dbReference>
<name>A0AAX7ULF2_ASTCA</name>
<keyword evidence="20" id="KW-1185">Reference proteome</keyword>
<dbReference type="FunFam" id="1.20.5.4820:FF:000004">
    <property type="entry name" value="Myosin IE"/>
    <property type="match status" value="1"/>
</dbReference>
<dbReference type="FunFam" id="3.40.850.10:FF:000101">
    <property type="entry name" value="Slow myosin heavy chain 2"/>
    <property type="match status" value="1"/>
</dbReference>
<dbReference type="PROSITE" id="PS51456">
    <property type="entry name" value="MYOSIN_MOTOR"/>
    <property type="match status" value="1"/>
</dbReference>
<dbReference type="GO" id="GO:0005902">
    <property type="term" value="C:microvillus"/>
    <property type="evidence" value="ECO:0007669"/>
    <property type="project" value="TreeGrafter"/>
</dbReference>
<dbReference type="Gene3D" id="1.20.58.530">
    <property type="match status" value="1"/>
</dbReference>
<proteinExistence type="inferred from homology"/>
<dbReference type="SUPFAM" id="SSF52540">
    <property type="entry name" value="P-loop containing nucleoside triphosphate hydrolases"/>
    <property type="match status" value="1"/>
</dbReference>
<dbReference type="SMART" id="SM00326">
    <property type="entry name" value="SH3"/>
    <property type="match status" value="1"/>
</dbReference>
<dbReference type="Pfam" id="PF00018">
    <property type="entry name" value="SH3_1"/>
    <property type="match status" value="1"/>
</dbReference>
<feature type="domain" description="SH3" evidence="16">
    <location>
        <begin position="985"/>
        <end position="1042"/>
    </location>
</feature>
<evidence type="ECO:0000259" key="17">
    <source>
        <dbReference type="PROSITE" id="PS51456"/>
    </source>
</evidence>
<feature type="region of interest" description="Disordered" evidence="15">
    <location>
        <begin position="900"/>
        <end position="958"/>
    </location>
</feature>
<dbReference type="GO" id="GO:0051015">
    <property type="term" value="F:actin filament binding"/>
    <property type="evidence" value="ECO:0007669"/>
    <property type="project" value="TreeGrafter"/>
</dbReference>
<feature type="domain" description="Myosin motor" evidence="17">
    <location>
        <begin position="14"/>
        <end position="570"/>
    </location>
</feature>
<evidence type="ECO:0000256" key="10">
    <source>
        <dbReference type="ARBA" id="ARBA00023203"/>
    </source>
</evidence>
<dbReference type="Pfam" id="PF06017">
    <property type="entry name" value="Myosin_TH1"/>
    <property type="match status" value="1"/>
</dbReference>
<keyword evidence="5 14" id="KW-0067">ATP-binding</keyword>
<dbReference type="GO" id="GO:0000146">
    <property type="term" value="F:microfilament motor activity"/>
    <property type="evidence" value="ECO:0007669"/>
    <property type="project" value="TreeGrafter"/>
</dbReference>
<dbReference type="Gene3D" id="3.40.850.10">
    <property type="entry name" value="Kinesin motor domain"/>
    <property type="match status" value="1"/>
</dbReference>
<evidence type="ECO:0000256" key="15">
    <source>
        <dbReference type="SAM" id="MobiDB-lite"/>
    </source>
</evidence>
<dbReference type="PROSITE" id="PS51757">
    <property type="entry name" value="TH1"/>
    <property type="match status" value="1"/>
</dbReference>
<feature type="compositionally biased region" description="Polar residues" evidence="15">
    <location>
        <begin position="917"/>
        <end position="926"/>
    </location>
</feature>
<dbReference type="InterPro" id="IPR036072">
    <property type="entry name" value="MYSc_Myo1"/>
</dbReference>
<dbReference type="Gene3D" id="1.10.10.820">
    <property type="match status" value="1"/>
</dbReference>
<dbReference type="GeneTree" id="ENSGT00940000158870"/>
<evidence type="ECO:0000256" key="1">
    <source>
        <dbReference type="ARBA" id="ARBA00008314"/>
    </source>
</evidence>
<dbReference type="FunFam" id="2.30.30.40:FF:000072">
    <property type="entry name" value="Unconventional Myosin IB"/>
    <property type="match status" value="1"/>
</dbReference>
<keyword evidence="8 14" id="KW-0518">Myosin</keyword>
<dbReference type="GO" id="GO:0005737">
    <property type="term" value="C:cytoplasm"/>
    <property type="evidence" value="ECO:0007669"/>
    <property type="project" value="TreeGrafter"/>
</dbReference>
<keyword evidence="4 14" id="KW-0547">Nucleotide-binding</keyword>
<evidence type="ECO:0000256" key="12">
    <source>
        <dbReference type="ARBA" id="ARBA00040640"/>
    </source>
</evidence>
<dbReference type="PRINTS" id="PR00452">
    <property type="entry name" value="SH3DOMAIN"/>
</dbReference>
<dbReference type="GO" id="GO:0005516">
    <property type="term" value="F:calmodulin binding"/>
    <property type="evidence" value="ECO:0007669"/>
    <property type="project" value="UniProtKB-KW"/>
</dbReference>
<dbReference type="PROSITE" id="PS50096">
    <property type="entry name" value="IQ"/>
    <property type="match status" value="1"/>
</dbReference>
<dbReference type="InterPro" id="IPR001452">
    <property type="entry name" value="SH3_domain"/>
</dbReference>
<dbReference type="CDD" id="cd11827">
    <property type="entry name" value="SH3_MyoIe_If_like"/>
    <property type="match status" value="1"/>
</dbReference>
<evidence type="ECO:0000256" key="11">
    <source>
        <dbReference type="ARBA" id="ARBA00037432"/>
    </source>
</evidence>
<comment type="caution">
    <text evidence="14">Lacks conserved residue(s) required for the propagation of feature annotation.</text>
</comment>
<dbReference type="FunFam" id="1.10.10.820:FF:000001">
    <property type="entry name" value="Myosin heavy chain"/>
    <property type="match status" value="1"/>
</dbReference>
<organism evidence="19 20">
    <name type="scientific">Astatotilapia calliptera</name>
    <name type="common">Eastern happy</name>
    <name type="synonym">Chromis callipterus</name>
    <dbReference type="NCBI Taxonomy" id="8154"/>
    <lineage>
        <taxon>Eukaryota</taxon>
        <taxon>Metazoa</taxon>
        <taxon>Chordata</taxon>
        <taxon>Craniata</taxon>
        <taxon>Vertebrata</taxon>
        <taxon>Euteleostomi</taxon>
        <taxon>Actinopterygii</taxon>
        <taxon>Neopterygii</taxon>
        <taxon>Teleostei</taxon>
        <taxon>Neoteleostei</taxon>
        <taxon>Acanthomorphata</taxon>
        <taxon>Ovalentaria</taxon>
        <taxon>Cichlomorphae</taxon>
        <taxon>Cichliformes</taxon>
        <taxon>Cichlidae</taxon>
        <taxon>African cichlids</taxon>
        <taxon>Pseudocrenilabrinae</taxon>
        <taxon>Haplochromini</taxon>
        <taxon>Astatotilapia</taxon>
    </lineage>
</organism>
<evidence type="ECO:0000256" key="5">
    <source>
        <dbReference type="ARBA" id="ARBA00022840"/>
    </source>
</evidence>
<keyword evidence="3" id="KW-0597">Phosphoprotein</keyword>
<dbReference type="PANTHER" id="PTHR13140">
    <property type="entry name" value="MYOSIN"/>
    <property type="match status" value="1"/>
</dbReference>
<dbReference type="GO" id="GO:0005524">
    <property type="term" value="F:ATP binding"/>
    <property type="evidence" value="ECO:0007669"/>
    <property type="project" value="UniProtKB-UniRule"/>
</dbReference>
<dbReference type="SUPFAM" id="SSF50044">
    <property type="entry name" value="SH3-domain"/>
    <property type="match status" value="1"/>
</dbReference>
<dbReference type="InterPro" id="IPR035507">
    <property type="entry name" value="Ie/If_SH3"/>
</dbReference>
<dbReference type="SMART" id="SM00242">
    <property type="entry name" value="MYSc"/>
    <property type="match status" value="1"/>
</dbReference>
<evidence type="ECO:0000259" key="18">
    <source>
        <dbReference type="PROSITE" id="PS51757"/>
    </source>
</evidence>
<evidence type="ECO:0000313" key="20">
    <source>
        <dbReference type="Proteomes" id="UP000265100"/>
    </source>
</evidence>
<comment type="function">
    <text evidence="11">Induces bone resorption, acting probably through a signaling cascade which results in the secretion of factor(s) enhancing osteoclast formation and activity.</text>
</comment>
<dbReference type="PANTHER" id="PTHR13140:SF663">
    <property type="entry name" value="UNCONVENTIONAL MYOSIN-IF"/>
    <property type="match status" value="1"/>
</dbReference>
<gene>
    <name evidence="19" type="primary">MYO1F</name>
</gene>
<dbReference type="CDD" id="cd01378">
    <property type="entry name" value="MYSc_Myo1"/>
    <property type="match status" value="1"/>
</dbReference>
<reference evidence="19" key="2">
    <citation type="submission" date="2025-08" db="UniProtKB">
        <authorList>
            <consortium name="Ensembl"/>
        </authorList>
    </citation>
    <scope>IDENTIFICATION</scope>
</reference>
<dbReference type="AlphaFoldDB" id="A0AAX7ULF2"/>
<keyword evidence="10 14" id="KW-0009">Actin-binding</keyword>
<dbReference type="Pfam" id="PF00063">
    <property type="entry name" value="Myosin_head"/>
    <property type="match status" value="1"/>
</dbReference>
<reference evidence="19" key="3">
    <citation type="submission" date="2025-09" db="UniProtKB">
        <authorList>
            <consortium name="Ensembl"/>
        </authorList>
    </citation>
    <scope>IDENTIFICATION</scope>
</reference>
<reference evidence="19" key="1">
    <citation type="submission" date="2018-05" db="EMBL/GenBank/DDBJ databases">
        <authorList>
            <person name="Datahose"/>
        </authorList>
    </citation>
    <scope>NUCLEOTIDE SEQUENCE</scope>
</reference>
<evidence type="ECO:0000313" key="19">
    <source>
        <dbReference type="Ensembl" id="ENSACLP00000065801.1"/>
    </source>
</evidence>
<dbReference type="CDD" id="cd23767">
    <property type="entry name" value="IQCD"/>
    <property type="match status" value="1"/>
</dbReference>
<dbReference type="InterPro" id="IPR001609">
    <property type="entry name" value="Myosin_head_motor_dom-like"/>
</dbReference>
<dbReference type="FunFam" id="1.20.58.530:FF:000007">
    <property type="entry name" value="Myosin IE"/>
    <property type="match status" value="1"/>
</dbReference>
<dbReference type="FunFam" id="1.20.120.720:FF:000010">
    <property type="entry name" value="Unconventional myosin-Ie"/>
    <property type="match status" value="1"/>
</dbReference>
<protein>
    <recommendedName>
        <fullName evidence="12">Osteoclast-stimulating factor 1</fullName>
    </recommendedName>
</protein>
<dbReference type="GO" id="GO:0007015">
    <property type="term" value="P:actin filament organization"/>
    <property type="evidence" value="ECO:0007669"/>
    <property type="project" value="TreeGrafter"/>
</dbReference>
<dbReference type="Gene3D" id="2.30.30.40">
    <property type="entry name" value="SH3 Domains"/>
    <property type="match status" value="1"/>
</dbReference>